<gene>
    <name evidence="1" type="ORF">EOE66_20820</name>
</gene>
<dbReference type="AlphaFoldDB" id="A0A437R9G8"/>
<protein>
    <submittedName>
        <fullName evidence="1">Uncharacterized protein</fullName>
    </submittedName>
</protein>
<evidence type="ECO:0000313" key="1">
    <source>
        <dbReference type="EMBL" id="RVU43383.1"/>
    </source>
</evidence>
<dbReference type="OrthoDB" id="9154088at2"/>
<evidence type="ECO:0000313" key="2">
    <source>
        <dbReference type="Proteomes" id="UP000285575"/>
    </source>
</evidence>
<dbReference type="EMBL" id="SACR01000007">
    <property type="protein sequence ID" value="RVU43383.1"/>
    <property type="molecule type" value="Genomic_DNA"/>
</dbReference>
<accession>A0A437R9G8</accession>
<comment type="caution">
    <text evidence="1">The sequence shown here is derived from an EMBL/GenBank/DDBJ whole genome shotgun (WGS) entry which is preliminary data.</text>
</comment>
<name>A0A437R9G8_9BURK</name>
<reference evidence="1 2" key="1">
    <citation type="submission" date="2019-01" db="EMBL/GenBank/DDBJ databases">
        <authorList>
            <person name="Chen W.-M."/>
        </authorList>
    </citation>
    <scope>NUCLEOTIDE SEQUENCE [LARGE SCALE GENOMIC DNA]</scope>
    <source>
        <strain evidence="1 2">KYPY4</strain>
    </source>
</reference>
<organism evidence="1 2">
    <name type="scientific">Rubrivivax rivuli</name>
    <dbReference type="NCBI Taxonomy" id="1862385"/>
    <lineage>
        <taxon>Bacteria</taxon>
        <taxon>Pseudomonadati</taxon>
        <taxon>Pseudomonadota</taxon>
        <taxon>Betaproteobacteria</taxon>
        <taxon>Burkholderiales</taxon>
        <taxon>Sphaerotilaceae</taxon>
        <taxon>Rubrivivax</taxon>
    </lineage>
</organism>
<sequence length="85" mass="9043">MANAASSLKKFAVKPADEVSASATPGILPTRGKNKRVGIAVRLSPADWHRAVELAMREQTSLQRLLVAGVSELLRQRGLPPLAGD</sequence>
<proteinExistence type="predicted"/>
<dbReference type="Proteomes" id="UP000285575">
    <property type="component" value="Unassembled WGS sequence"/>
</dbReference>
<dbReference type="RefSeq" id="WP_128230667.1">
    <property type="nucleotide sequence ID" value="NZ_SACR01000007.1"/>
</dbReference>
<keyword evidence="2" id="KW-1185">Reference proteome</keyword>